<evidence type="ECO:0000256" key="7">
    <source>
        <dbReference type="SAM" id="Phobius"/>
    </source>
</evidence>
<dbReference type="Gene3D" id="1.20.1250.20">
    <property type="entry name" value="MFS general substrate transporter like domains"/>
    <property type="match status" value="1"/>
</dbReference>
<dbReference type="GO" id="GO:0016020">
    <property type="term" value="C:membrane"/>
    <property type="evidence" value="ECO:0007669"/>
    <property type="project" value="UniProtKB-SubCell"/>
</dbReference>
<feature type="transmembrane region" description="Helical" evidence="7">
    <location>
        <begin position="78"/>
        <end position="99"/>
    </location>
</feature>
<reference evidence="8" key="1">
    <citation type="submission" date="2022-02" db="EMBL/GenBank/DDBJ databases">
        <authorList>
            <person name="Henning P.M."/>
            <person name="McCubbin A.G."/>
            <person name="Shore J.S."/>
        </authorList>
    </citation>
    <scope>NUCLEOTIDE SEQUENCE</scope>
    <source>
        <strain evidence="8">F60SS</strain>
        <tissue evidence="8">Leaves</tissue>
    </source>
</reference>
<keyword evidence="3" id="KW-0762">Sugar transport</keyword>
<dbReference type="PANTHER" id="PTHR48021:SF93">
    <property type="entry name" value="SUGAR TRANSPORTER ERD6-LIKE 1-RELATED"/>
    <property type="match status" value="1"/>
</dbReference>
<evidence type="ECO:0008006" key="10">
    <source>
        <dbReference type="Google" id="ProtNLM"/>
    </source>
</evidence>
<feature type="transmembrane region" description="Helical" evidence="7">
    <location>
        <begin position="37"/>
        <end position="57"/>
    </location>
</feature>
<dbReference type="OrthoDB" id="6133115at2759"/>
<evidence type="ECO:0000256" key="3">
    <source>
        <dbReference type="ARBA" id="ARBA00022597"/>
    </source>
</evidence>
<comment type="caution">
    <text evidence="8">The sequence shown here is derived from an EMBL/GenBank/DDBJ whole genome shotgun (WGS) entry which is preliminary data.</text>
</comment>
<name>A0A9Q0EYC9_9ROSI</name>
<keyword evidence="6 7" id="KW-0472">Membrane</keyword>
<evidence type="ECO:0000256" key="1">
    <source>
        <dbReference type="ARBA" id="ARBA00004370"/>
    </source>
</evidence>
<dbReference type="PANTHER" id="PTHR48021">
    <property type="match status" value="1"/>
</dbReference>
<feature type="transmembrane region" description="Helical" evidence="7">
    <location>
        <begin position="105"/>
        <end position="130"/>
    </location>
</feature>
<evidence type="ECO:0000313" key="8">
    <source>
        <dbReference type="EMBL" id="KAJ4822010.1"/>
    </source>
</evidence>
<keyword evidence="3" id="KW-0813">Transport</keyword>
<reference evidence="8" key="2">
    <citation type="journal article" date="2023" name="Plants (Basel)">
        <title>Annotation of the Turnera subulata (Passifloraceae) Draft Genome Reveals the S-Locus Evolved after the Divergence of Turneroideae from Passifloroideae in a Stepwise Manner.</title>
        <authorList>
            <person name="Henning P.M."/>
            <person name="Roalson E.H."/>
            <person name="Mir W."/>
            <person name="McCubbin A.G."/>
            <person name="Shore J.S."/>
        </authorList>
    </citation>
    <scope>NUCLEOTIDE SEQUENCE</scope>
    <source>
        <strain evidence="8">F60SS</strain>
    </source>
</reference>
<keyword evidence="5 7" id="KW-1133">Transmembrane helix</keyword>
<evidence type="ECO:0000256" key="2">
    <source>
        <dbReference type="ARBA" id="ARBA00010992"/>
    </source>
</evidence>
<keyword evidence="4 7" id="KW-0812">Transmembrane</keyword>
<dbReference type="AlphaFoldDB" id="A0A9Q0EYC9"/>
<dbReference type="Pfam" id="PF00083">
    <property type="entry name" value="Sugar_tr"/>
    <property type="match status" value="1"/>
</dbReference>
<dbReference type="InterPro" id="IPR005828">
    <property type="entry name" value="MFS_sugar_transport-like"/>
</dbReference>
<dbReference type="InterPro" id="IPR050549">
    <property type="entry name" value="MFS_Trehalose_Transporter"/>
</dbReference>
<sequence>MEGENLEAGVLLTKPLLVKDNKFSAISSDSSVVTASVVYSTCVAVCGAFCYGCAVAYSSPAESGIMKDLGLSAAEYSLFGSILTIGGVIGASFCGRIAASIGLRHAMWISEAFCTLGWLAIVFAKVPLYIAEIAPKNLRGTFSSANQLITTCGFSFVYFAGNMIPWRWLAVVGCIPFLVQFIGLFFIPESPRWLVSPNQDFLRK</sequence>
<organism evidence="8 9">
    <name type="scientific">Turnera subulata</name>
    <dbReference type="NCBI Taxonomy" id="218843"/>
    <lineage>
        <taxon>Eukaryota</taxon>
        <taxon>Viridiplantae</taxon>
        <taxon>Streptophyta</taxon>
        <taxon>Embryophyta</taxon>
        <taxon>Tracheophyta</taxon>
        <taxon>Spermatophyta</taxon>
        <taxon>Magnoliopsida</taxon>
        <taxon>eudicotyledons</taxon>
        <taxon>Gunneridae</taxon>
        <taxon>Pentapetalae</taxon>
        <taxon>rosids</taxon>
        <taxon>fabids</taxon>
        <taxon>Malpighiales</taxon>
        <taxon>Passifloraceae</taxon>
        <taxon>Turnera</taxon>
    </lineage>
</organism>
<protein>
    <recommendedName>
        <fullName evidence="10">Major facilitator superfamily (MFS) profile domain-containing protein</fullName>
    </recommendedName>
</protein>
<dbReference type="GO" id="GO:0022857">
    <property type="term" value="F:transmembrane transporter activity"/>
    <property type="evidence" value="ECO:0007669"/>
    <property type="project" value="InterPro"/>
</dbReference>
<proteinExistence type="inferred from homology"/>
<evidence type="ECO:0000256" key="5">
    <source>
        <dbReference type="ARBA" id="ARBA00022989"/>
    </source>
</evidence>
<feature type="transmembrane region" description="Helical" evidence="7">
    <location>
        <begin position="166"/>
        <end position="187"/>
    </location>
</feature>
<comment type="subcellular location">
    <subcellularLocation>
        <location evidence="1">Membrane</location>
    </subcellularLocation>
</comment>
<evidence type="ECO:0000256" key="4">
    <source>
        <dbReference type="ARBA" id="ARBA00022692"/>
    </source>
</evidence>
<dbReference type="Proteomes" id="UP001141552">
    <property type="component" value="Unassembled WGS sequence"/>
</dbReference>
<gene>
    <name evidence="8" type="ORF">Tsubulata_019550</name>
</gene>
<dbReference type="EMBL" id="JAKUCV010007779">
    <property type="protein sequence ID" value="KAJ4822010.1"/>
    <property type="molecule type" value="Genomic_DNA"/>
</dbReference>
<dbReference type="SUPFAM" id="SSF103473">
    <property type="entry name" value="MFS general substrate transporter"/>
    <property type="match status" value="1"/>
</dbReference>
<evidence type="ECO:0000256" key="6">
    <source>
        <dbReference type="ARBA" id="ARBA00023136"/>
    </source>
</evidence>
<keyword evidence="9" id="KW-1185">Reference proteome</keyword>
<dbReference type="InterPro" id="IPR036259">
    <property type="entry name" value="MFS_trans_sf"/>
</dbReference>
<feature type="transmembrane region" description="Helical" evidence="7">
    <location>
        <begin position="142"/>
        <end position="160"/>
    </location>
</feature>
<comment type="similarity">
    <text evidence="2">Belongs to the major facilitator superfamily. Sugar transporter (TC 2.A.1.1) family.</text>
</comment>
<evidence type="ECO:0000313" key="9">
    <source>
        <dbReference type="Proteomes" id="UP001141552"/>
    </source>
</evidence>
<accession>A0A9Q0EYC9</accession>